<reference evidence="1" key="1">
    <citation type="submission" date="2023-07" db="EMBL/GenBank/DDBJ databases">
        <title>draft genome sequence of fig (Ficus carica).</title>
        <authorList>
            <person name="Takahashi T."/>
            <person name="Nishimura K."/>
        </authorList>
    </citation>
    <scope>NUCLEOTIDE SEQUENCE</scope>
</reference>
<dbReference type="Gramene" id="FCD_00001434-RA">
    <property type="protein sequence ID" value="FCD_00001434-RA:cds"/>
    <property type="gene ID" value="FCD_00001434"/>
</dbReference>
<accession>A0AA87ZYN4</accession>
<dbReference type="Proteomes" id="UP001187192">
    <property type="component" value="Unassembled WGS sequence"/>
</dbReference>
<name>A0AA87ZYN4_FICCA</name>
<evidence type="ECO:0000313" key="2">
    <source>
        <dbReference type="Proteomes" id="UP001187192"/>
    </source>
</evidence>
<sequence>MEFYFKALIGENKIYYGKRKGELESESERGAYEFDEGLVAIGADITLGVDDLTEGLAELDELLFRALPWEIPEVENLRRRLGVPELGRPRG</sequence>
<evidence type="ECO:0000313" key="1">
    <source>
        <dbReference type="EMBL" id="GMN42215.1"/>
    </source>
</evidence>
<dbReference type="AlphaFoldDB" id="A0AA87ZYN4"/>
<protein>
    <submittedName>
        <fullName evidence="1">Uncharacterized protein</fullName>
    </submittedName>
</protein>
<organism evidence="1 2">
    <name type="scientific">Ficus carica</name>
    <name type="common">Common fig</name>
    <dbReference type="NCBI Taxonomy" id="3494"/>
    <lineage>
        <taxon>Eukaryota</taxon>
        <taxon>Viridiplantae</taxon>
        <taxon>Streptophyta</taxon>
        <taxon>Embryophyta</taxon>
        <taxon>Tracheophyta</taxon>
        <taxon>Spermatophyta</taxon>
        <taxon>Magnoliopsida</taxon>
        <taxon>eudicotyledons</taxon>
        <taxon>Gunneridae</taxon>
        <taxon>Pentapetalae</taxon>
        <taxon>rosids</taxon>
        <taxon>fabids</taxon>
        <taxon>Rosales</taxon>
        <taxon>Moraceae</taxon>
        <taxon>Ficeae</taxon>
        <taxon>Ficus</taxon>
    </lineage>
</organism>
<proteinExistence type="predicted"/>
<comment type="caution">
    <text evidence="1">The sequence shown here is derived from an EMBL/GenBank/DDBJ whole genome shotgun (WGS) entry which is preliminary data.</text>
</comment>
<keyword evidence="2" id="KW-1185">Reference proteome</keyword>
<gene>
    <name evidence="1" type="ORF">TIFTF001_011438</name>
</gene>
<dbReference type="EMBL" id="BTGU01000014">
    <property type="protein sequence ID" value="GMN42215.1"/>
    <property type="molecule type" value="Genomic_DNA"/>
</dbReference>